<dbReference type="SUPFAM" id="SSF50956">
    <property type="entry name" value="Thermostable phytase (3-phytase)"/>
    <property type="match status" value="1"/>
</dbReference>
<dbReference type="Proteomes" id="UP001519332">
    <property type="component" value="Unassembled WGS sequence"/>
</dbReference>
<sequence>MSRIIVVTAAIMLAAVTPAASSTPARRTLYVTNGDSDNVAVSTILASGDLKPVGKPVEALDRPRGIVFAPNGNTAYVLRTGADRIASYRVGARGQLTPFGTPGPAAHLRHPGPVPSHAHRHR</sequence>
<dbReference type="InterPro" id="IPR015943">
    <property type="entry name" value="WD40/YVTN_repeat-like_dom_sf"/>
</dbReference>
<dbReference type="Pfam" id="PF10282">
    <property type="entry name" value="Lactonase"/>
    <property type="match status" value="1"/>
</dbReference>
<gene>
    <name evidence="3" type="ORF">JOF56_008318</name>
</gene>
<protein>
    <recommendedName>
        <fullName evidence="5">Lactonase, 7-bladed beta-propeller</fullName>
    </recommendedName>
</protein>
<dbReference type="EMBL" id="JAGINW010000001">
    <property type="protein sequence ID" value="MBP2327933.1"/>
    <property type="molecule type" value="Genomic_DNA"/>
</dbReference>
<keyword evidence="4" id="KW-1185">Reference proteome</keyword>
<evidence type="ECO:0008006" key="5">
    <source>
        <dbReference type="Google" id="ProtNLM"/>
    </source>
</evidence>
<evidence type="ECO:0000256" key="1">
    <source>
        <dbReference type="SAM" id="MobiDB-lite"/>
    </source>
</evidence>
<organism evidence="3 4">
    <name type="scientific">Kibdelosporangium banguiense</name>
    <dbReference type="NCBI Taxonomy" id="1365924"/>
    <lineage>
        <taxon>Bacteria</taxon>
        <taxon>Bacillati</taxon>
        <taxon>Actinomycetota</taxon>
        <taxon>Actinomycetes</taxon>
        <taxon>Pseudonocardiales</taxon>
        <taxon>Pseudonocardiaceae</taxon>
        <taxon>Kibdelosporangium</taxon>
    </lineage>
</organism>
<evidence type="ECO:0000313" key="3">
    <source>
        <dbReference type="EMBL" id="MBP2327933.1"/>
    </source>
</evidence>
<feature type="chain" id="PRO_5045913874" description="Lactonase, 7-bladed beta-propeller" evidence="2">
    <location>
        <begin position="20"/>
        <end position="122"/>
    </location>
</feature>
<dbReference type="InterPro" id="IPR019405">
    <property type="entry name" value="Lactonase_7-beta_prop"/>
</dbReference>
<accession>A0ABS4TU53</accession>
<dbReference type="RefSeq" id="WP_209645024.1">
    <property type="nucleotide sequence ID" value="NZ_JAGINW010000001.1"/>
</dbReference>
<proteinExistence type="predicted"/>
<evidence type="ECO:0000313" key="4">
    <source>
        <dbReference type="Proteomes" id="UP001519332"/>
    </source>
</evidence>
<name>A0ABS4TU53_9PSEU</name>
<reference evidence="3 4" key="1">
    <citation type="submission" date="2021-03" db="EMBL/GenBank/DDBJ databases">
        <title>Sequencing the genomes of 1000 actinobacteria strains.</title>
        <authorList>
            <person name="Klenk H.-P."/>
        </authorList>
    </citation>
    <scope>NUCLEOTIDE SEQUENCE [LARGE SCALE GENOMIC DNA]</scope>
    <source>
        <strain evidence="3 4">DSM 46670</strain>
    </source>
</reference>
<evidence type="ECO:0000256" key="2">
    <source>
        <dbReference type="SAM" id="SignalP"/>
    </source>
</evidence>
<comment type="caution">
    <text evidence="3">The sequence shown here is derived from an EMBL/GenBank/DDBJ whole genome shotgun (WGS) entry which is preliminary data.</text>
</comment>
<feature type="region of interest" description="Disordered" evidence="1">
    <location>
        <begin position="98"/>
        <end position="122"/>
    </location>
</feature>
<feature type="signal peptide" evidence="2">
    <location>
        <begin position="1"/>
        <end position="19"/>
    </location>
</feature>
<keyword evidence="2" id="KW-0732">Signal</keyword>
<dbReference type="Gene3D" id="2.130.10.10">
    <property type="entry name" value="YVTN repeat-like/Quinoprotein amine dehydrogenase"/>
    <property type="match status" value="1"/>
</dbReference>